<comment type="caution">
    <text evidence="1">The sequence shown here is derived from an EMBL/GenBank/DDBJ whole genome shotgun (WGS) entry which is preliminary data.</text>
</comment>
<name>A0AAV7T3W5_PLEWA</name>
<dbReference type="Proteomes" id="UP001066276">
    <property type="component" value="Chromosome 4_1"/>
</dbReference>
<proteinExistence type="predicted"/>
<reference evidence="1" key="1">
    <citation type="journal article" date="2022" name="bioRxiv">
        <title>Sequencing and chromosome-scale assembly of the giantPleurodeles waltlgenome.</title>
        <authorList>
            <person name="Brown T."/>
            <person name="Elewa A."/>
            <person name="Iarovenko S."/>
            <person name="Subramanian E."/>
            <person name="Araus A.J."/>
            <person name="Petzold A."/>
            <person name="Susuki M."/>
            <person name="Suzuki K.-i.T."/>
            <person name="Hayashi T."/>
            <person name="Toyoda A."/>
            <person name="Oliveira C."/>
            <person name="Osipova E."/>
            <person name="Leigh N.D."/>
            <person name="Simon A."/>
            <person name="Yun M.H."/>
        </authorList>
    </citation>
    <scope>NUCLEOTIDE SEQUENCE</scope>
    <source>
        <strain evidence="1">20211129_DDA</strain>
        <tissue evidence="1">Liver</tissue>
    </source>
</reference>
<dbReference type="AlphaFoldDB" id="A0AAV7T3W5"/>
<organism evidence="1 2">
    <name type="scientific">Pleurodeles waltl</name>
    <name type="common">Iberian ribbed newt</name>
    <dbReference type="NCBI Taxonomy" id="8319"/>
    <lineage>
        <taxon>Eukaryota</taxon>
        <taxon>Metazoa</taxon>
        <taxon>Chordata</taxon>
        <taxon>Craniata</taxon>
        <taxon>Vertebrata</taxon>
        <taxon>Euteleostomi</taxon>
        <taxon>Amphibia</taxon>
        <taxon>Batrachia</taxon>
        <taxon>Caudata</taxon>
        <taxon>Salamandroidea</taxon>
        <taxon>Salamandridae</taxon>
        <taxon>Pleurodelinae</taxon>
        <taxon>Pleurodeles</taxon>
    </lineage>
</organism>
<evidence type="ECO:0000313" key="1">
    <source>
        <dbReference type="EMBL" id="KAJ1170786.1"/>
    </source>
</evidence>
<protein>
    <submittedName>
        <fullName evidence="1">Uncharacterized protein</fullName>
    </submittedName>
</protein>
<accession>A0AAV7T3W5</accession>
<dbReference type="EMBL" id="JANPWB010000007">
    <property type="protein sequence ID" value="KAJ1170786.1"/>
    <property type="molecule type" value="Genomic_DNA"/>
</dbReference>
<evidence type="ECO:0000313" key="2">
    <source>
        <dbReference type="Proteomes" id="UP001066276"/>
    </source>
</evidence>
<keyword evidence="2" id="KW-1185">Reference proteome</keyword>
<sequence>MESELRQGPYYRRQGLGPRGVVQLVTSSPFYPVESTEATDNDGGAVCPLPLDTNCGEELTSVGRMSEYRRDEEVMPLDLTRELGIAWQQSPDNQWQGSGRGRLDQGLCIRGRLEEHFCLERGTLG</sequence>
<gene>
    <name evidence="1" type="ORF">NDU88_002658</name>
</gene>